<dbReference type="InterPro" id="IPR010432">
    <property type="entry name" value="RDD"/>
</dbReference>
<feature type="transmembrane region" description="Helical" evidence="6">
    <location>
        <begin position="80"/>
        <end position="99"/>
    </location>
</feature>
<comment type="caution">
    <text evidence="8">The sequence shown here is derived from an EMBL/GenBank/DDBJ whole genome shotgun (WGS) entry which is preliminary data.</text>
</comment>
<evidence type="ECO:0000256" key="5">
    <source>
        <dbReference type="ARBA" id="ARBA00023136"/>
    </source>
</evidence>
<proteinExistence type="predicted"/>
<dbReference type="InterPro" id="IPR051791">
    <property type="entry name" value="Pra-immunoreactive"/>
</dbReference>
<dbReference type="AlphaFoldDB" id="V8QM35"/>
<evidence type="ECO:0000256" key="3">
    <source>
        <dbReference type="ARBA" id="ARBA00022692"/>
    </source>
</evidence>
<evidence type="ECO:0000313" key="9">
    <source>
        <dbReference type="Proteomes" id="UP000018733"/>
    </source>
</evidence>
<dbReference type="EMBL" id="AYXT01000014">
    <property type="protein sequence ID" value="ETF00388.1"/>
    <property type="molecule type" value="Genomic_DNA"/>
</dbReference>
<dbReference type="eggNOG" id="COG1714">
    <property type="taxonomic scope" value="Bacteria"/>
</dbReference>
<evidence type="ECO:0000256" key="4">
    <source>
        <dbReference type="ARBA" id="ARBA00022989"/>
    </source>
</evidence>
<feature type="transmembrane region" description="Helical" evidence="6">
    <location>
        <begin position="33"/>
        <end position="51"/>
    </location>
</feature>
<dbReference type="PATRIC" id="fig|1424334.3.peg.4356"/>
<keyword evidence="4 6" id="KW-1133">Transmembrane helix</keyword>
<keyword evidence="3 6" id="KW-0812">Transmembrane</keyword>
<keyword evidence="5 6" id="KW-0472">Membrane</keyword>
<feature type="transmembrane region" description="Helical" evidence="6">
    <location>
        <begin position="105"/>
        <end position="127"/>
    </location>
</feature>
<dbReference type="HOGENOM" id="CLU_053152_4_2_4"/>
<feature type="domain" description="RDD" evidence="7">
    <location>
        <begin position="6"/>
        <end position="140"/>
    </location>
</feature>
<dbReference type="Proteomes" id="UP000018733">
    <property type="component" value="Unassembled WGS sequence"/>
</dbReference>
<evidence type="ECO:0000256" key="1">
    <source>
        <dbReference type="ARBA" id="ARBA00004651"/>
    </source>
</evidence>
<name>V8QM35_9BURK</name>
<evidence type="ECO:0000259" key="7">
    <source>
        <dbReference type="Pfam" id="PF06271"/>
    </source>
</evidence>
<reference evidence="8 9" key="1">
    <citation type="journal article" date="2014" name="Genome Announc.">
        <title>Draft Genome Sequence of Advenella kashmirensis Strain W13003, a Polycyclic Aromatic Hydrocarbon-Degrading Bacterium.</title>
        <authorList>
            <person name="Wang X."/>
            <person name="Jin D."/>
            <person name="Zhou L."/>
            <person name="Wu L."/>
            <person name="An W."/>
            <person name="Zhao L."/>
        </authorList>
    </citation>
    <scope>NUCLEOTIDE SEQUENCE [LARGE SCALE GENOMIC DNA]</scope>
    <source>
        <strain evidence="8 9">W13003</strain>
    </source>
</reference>
<evidence type="ECO:0000313" key="8">
    <source>
        <dbReference type="EMBL" id="ETF00388.1"/>
    </source>
</evidence>
<keyword evidence="9" id="KW-1185">Reference proteome</keyword>
<keyword evidence="2" id="KW-1003">Cell membrane</keyword>
<dbReference type="GO" id="GO:0005886">
    <property type="term" value="C:plasma membrane"/>
    <property type="evidence" value="ECO:0007669"/>
    <property type="project" value="UniProtKB-SubCell"/>
</dbReference>
<organism evidence="8 9">
    <name type="scientific">Advenella kashmirensis W13003</name>
    <dbReference type="NCBI Taxonomy" id="1424334"/>
    <lineage>
        <taxon>Bacteria</taxon>
        <taxon>Pseudomonadati</taxon>
        <taxon>Pseudomonadota</taxon>
        <taxon>Betaproteobacteria</taxon>
        <taxon>Burkholderiales</taxon>
        <taxon>Alcaligenaceae</taxon>
    </lineage>
</organism>
<evidence type="ECO:0000256" key="6">
    <source>
        <dbReference type="SAM" id="Phobius"/>
    </source>
</evidence>
<protein>
    <submittedName>
        <fullName evidence="8">RDD family protein 2</fullName>
    </submittedName>
</protein>
<evidence type="ECO:0000256" key="2">
    <source>
        <dbReference type="ARBA" id="ARBA00022475"/>
    </source>
</evidence>
<dbReference type="STRING" id="1424334.W822_21730"/>
<accession>V8QM35</accession>
<dbReference type="Pfam" id="PF06271">
    <property type="entry name" value="RDD"/>
    <property type="match status" value="1"/>
</dbReference>
<gene>
    <name evidence="8" type="ORF">W822_21730</name>
</gene>
<dbReference type="PANTHER" id="PTHR36115">
    <property type="entry name" value="PROLINE-RICH ANTIGEN HOMOLOG-RELATED"/>
    <property type="match status" value="1"/>
</dbReference>
<comment type="subcellular location">
    <subcellularLocation>
        <location evidence="1">Cell membrane</location>
        <topology evidence="1">Multi-pass membrane protein</topology>
    </subcellularLocation>
</comment>
<sequence length="152" mass="17340">MMYEAVLLFGVVFFTDYIFDTLTQSRSGLMLLGPRQAVLFVAIGLYFVLCWRKHGQTLPMKTWNIRLVDRQGGKPTWGQLVLRYLLCWPIPLAGAYLVYVVSASLGWPSVTMFIVVTPFLNFVYSWFDRNGLMLHDRLAGTRLVDLSPAAIQ</sequence>